<feature type="modified residue" description="O-(pantetheine 4'-phosphoryl)serine" evidence="5">
    <location>
        <position position="35"/>
    </location>
</feature>
<evidence type="ECO:0000256" key="5">
    <source>
        <dbReference type="HAMAP-Rule" id="MF_00565"/>
    </source>
</evidence>
<dbReference type="HAMAP" id="MF_00565">
    <property type="entry name" value="DltC"/>
    <property type="match status" value="1"/>
</dbReference>
<evidence type="ECO:0000256" key="2">
    <source>
        <dbReference type="ARBA" id="ARBA00022490"/>
    </source>
</evidence>
<evidence type="ECO:0000313" key="7">
    <source>
        <dbReference type="EMBL" id="MFD1465049.1"/>
    </source>
</evidence>
<comment type="PTM">
    <text evidence="5">4'-phosphopantetheine is transferred from CoA to a specific serine of apo-DCP.</text>
</comment>
<keyword evidence="2 5" id="KW-0963">Cytoplasm</keyword>
<gene>
    <name evidence="5 7" type="primary">dltC</name>
    <name evidence="7" type="ORF">ACFQ4L_02950</name>
</gene>
<comment type="function">
    <text evidence="5">Carrier protein involved in the D-alanylation of lipoteichoic acid (LTA). The loading of thioester-linked D-alanine onto DltC is catalyzed by D-alanine--D-alanyl carrier protein ligase DltA. The DltC-carried D-alanyl group is further transferred to cell membrane phosphatidylglycerol (PG) by forming an ester bond, probably catalyzed by DltD. D-alanylation of LTA plays an important role in modulating the properties of the cell wall in Gram-positive bacteria, influencing the net charge of the cell wall.</text>
</comment>
<keyword evidence="4 5" id="KW-0961">Cell wall biogenesis/degradation</keyword>
<evidence type="ECO:0000256" key="4">
    <source>
        <dbReference type="ARBA" id="ARBA00023316"/>
    </source>
</evidence>
<dbReference type="InterPro" id="IPR036736">
    <property type="entry name" value="ACP-like_sf"/>
</dbReference>
<protein>
    <recommendedName>
        <fullName evidence="5">D-alanyl carrier protein</fullName>
        <shortName evidence="5">DCP</shortName>
    </recommendedName>
    <alternativeName>
        <fullName evidence="5">D-alanine--poly(phosphoribitol) ligase subunit 2</fullName>
    </alternativeName>
</protein>
<evidence type="ECO:0000256" key="1">
    <source>
        <dbReference type="ARBA" id="ARBA00022450"/>
    </source>
</evidence>
<dbReference type="Pfam" id="PF00550">
    <property type="entry name" value="PP-binding"/>
    <property type="match status" value="1"/>
</dbReference>
<keyword evidence="8" id="KW-1185">Reference proteome</keyword>
<dbReference type="RefSeq" id="WP_125576314.1">
    <property type="nucleotide sequence ID" value="NZ_JBHTOF010000022.1"/>
</dbReference>
<organism evidence="7 8">
    <name type="scientific">Lapidilactobacillus mulanensis</name>
    <dbReference type="NCBI Taxonomy" id="2485999"/>
    <lineage>
        <taxon>Bacteria</taxon>
        <taxon>Bacillati</taxon>
        <taxon>Bacillota</taxon>
        <taxon>Bacilli</taxon>
        <taxon>Lactobacillales</taxon>
        <taxon>Lactobacillaceae</taxon>
        <taxon>Lapidilactobacillus</taxon>
    </lineage>
</organism>
<feature type="domain" description="Carrier" evidence="6">
    <location>
        <begin position="1"/>
        <end position="77"/>
    </location>
</feature>
<dbReference type="NCBIfam" id="NF003464">
    <property type="entry name" value="PRK05087.1"/>
    <property type="match status" value="1"/>
</dbReference>
<proteinExistence type="inferred from homology"/>
<dbReference type="InterPro" id="IPR003230">
    <property type="entry name" value="DltC"/>
</dbReference>
<dbReference type="PROSITE" id="PS50075">
    <property type="entry name" value="CARRIER"/>
    <property type="match status" value="1"/>
</dbReference>
<reference evidence="8" key="1">
    <citation type="journal article" date="2019" name="Int. J. Syst. Evol. Microbiol.">
        <title>The Global Catalogue of Microorganisms (GCM) 10K type strain sequencing project: providing services to taxonomists for standard genome sequencing and annotation.</title>
        <authorList>
            <consortium name="The Broad Institute Genomics Platform"/>
            <consortium name="The Broad Institute Genome Sequencing Center for Infectious Disease"/>
            <person name="Wu L."/>
            <person name="Ma J."/>
        </authorList>
    </citation>
    <scope>NUCLEOTIDE SEQUENCE [LARGE SCALE GENOMIC DNA]</scope>
    <source>
        <strain evidence="8">CCM 8951</strain>
    </source>
</reference>
<evidence type="ECO:0000259" key="6">
    <source>
        <dbReference type="PROSITE" id="PS50075"/>
    </source>
</evidence>
<name>A0ABW4DNG0_9LACO</name>
<accession>A0ABW4DNG0</accession>
<comment type="subcellular location">
    <subcellularLocation>
        <location evidence="5">Cytoplasm</location>
    </subcellularLocation>
</comment>
<evidence type="ECO:0000313" key="8">
    <source>
        <dbReference type="Proteomes" id="UP001597244"/>
    </source>
</evidence>
<dbReference type="NCBIfam" id="TIGR01688">
    <property type="entry name" value="dltC"/>
    <property type="match status" value="1"/>
</dbReference>
<dbReference type="EMBL" id="JBHTOF010000022">
    <property type="protein sequence ID" value="MFD1465049.1"/>
    <property type="molecule type" value="Genomic_DNA"/>
</dbReference>
<dbReference type="InterPro" id="IPR009081">
    <property type="entry name" value="PP-bd_ACP"/>
</dbReference>
<dbReference type="Gene3D" id="1.10.1200.10">
    <property type="entry name" value="ACP-like"/>
    <property type="match status" value="1"/>
</dbReference>
<evidence type="ECO:0000256" key="3">
    <source>
        <dbReference type="ARBA" id="ARBA00022553"/>
    </source>
</evidence>
<keyword evidence="3 5" id="KW-0597">Phosphoprotein</keyword>
<dbReference type="GO" id="GO:0016874">
    <property type="term" value="F:ligase activity"/>
    <property type="evidence" value="ECO:0007669"/>
    <property type="project" value="UniProtKB-KW"/>
</dbReference>
<dbReference type="SUPFAM" id="SSF47336">
    <property type="entry name" value="ACP-like"/>
    <property type="match status" value="1"/>
</dbReference>
<comment type="pathway">
    <text evidence="5">Cell wall biogenesis; lipoteichoic acid biosynthesis.</text>
</comment>
<sequence length="77" mass="8532">MTDSEKLYSIINDLTGEDLTGKGDTNLFDTGLLDSMATVQLLLEIETEIGVEVPVSEFERTEWETPNKIIAKIGTLK</sequence>
<dbReference type="Proteomes" id="UP001597244">
    <property type="component" value="Unassembled WGS sequence"/>
</dbReference>
<comment type="similarity">
    <text evidence="5">Belongs to the DltC family.</text>
</comment>
<keyword evidence="7" id="KW-0436">Ligase</keyword>
<comment type="caution">
    <text evidence="7">The sequence shown here is derived from an EMBL/GenBank/DDBJ whole genome shotgun (WGS) entry which is preliminary data.</text>
</comment>
<keyword evidence="1 5" id="KW-0596">Phosphopantetheine</keyword>